<dbReference type="HAMAP" id="MF_00317">
    <property type="entry name" value="DNApol_clamp_arch"/>
    <property type="match status" value="1"/>
</dbReference>
<dbReference type="GO" id="GO:0006275">
    <property type="term" value="P:regulation of DNA replication"/>
    <property type="evidence" value="ECO:0007669"/>
    <property type="project" value="InterPro"/>
</dbReference>
<reference evidence="5" key="1">
    <citation type="submission" date="2020-03" db="EMBL/GenBank/DDBJ databases">
        <title>The deep terrestrial virosphere.</title>
        <authorList>
            <person name="Holmfeldt K."/>
            <person name="Nilsson E."/>
            <person name="Simone D."/>
            <person name="Lopez-Fernandez M."/>
            <person name="Wu X."/>
            <person name="de Brujin I."/>
            <person name="Lundin D."/>
            <person name="Andersson A."/>
            <person name="Bertilsson S."/>
            <person name="Dopson M."/>
        </authorList>
    </citation>
    <scope>NUCLEOTIDE SEQUENCE</scope>
    <source>
        <strain evidence="5">MM171A00865</strain>
    </source>
</reference>
<dbReference type="SUPFAM" id="SSF55979">
    <property type="entry name" value="DNA clamp"/>
    <property type="match status" value="2"/>
</dbReference>
<proteinExistence type="inferred from homology"/>
<gene>
    <name evidence="5" type="ORF">MM171A00865_0017</name>
</gene>
<dbReference type="AlphaFoldDB" id="A0A6M3LWZ9"/>
<dbReference type="EMBL" id="MT143669">
    <property type="protein sequence ID" value="QJA99827.1"/>
    <property type="molecule type" value="Genomic_DNA"/>
</dbReference>
<dbReference type="CDD" id="cd00577">
    <property type="entry name" value="PCNA"/>
    <property type="match status" value="1"/>
</dbReference>
<evidence type="ECO:0000313" key="5">
    <source>
        <dbReference type="EMBL" id="QJA99827.1"/>
    </source>
</evidence>
<dbReference type="GO" id="GO:0003677">
    <property type="term" value="F:DNA binding"/>
    <property type="evidence" value="ECO:0007669"/>
    <property type="project" value="UniProtKB-KW"/>
</dbReference>
<accession>A0A6M3LWZ9</accession>
<evidence type="ECO:0000256" key="1">
    <source>
        <dbReference type="ARBA" id="ARBA00010462"/>
    </source>
</evidence>
<dbReference type="InterPro" id="IPR022649">
    <property type="entry name" value="Pr_cel_nuc_antig_C"/>
</dbReference>
<sequence>MEVSGIEPFRNLVKAIAAVVQEGCFNVDETRICLLAMDPSHVAMVSFELPRAFFDGYRCDGEQMISIRIGEFLKFLDRVERDERVEIRLDEDRARLVIRCIRPGHTRRFEMTILEPLYEEVPQPKILFKSSSRILTQSLREAIRDADLVGDHVKIEVTREAFKMSAVGDIGSAFSEWERDAEELLELKAEEDSGANFTLSYLKDIVNAAGVSSEVATLELTTDMPIRMDFELSQGKLVYYLAPCIGT</sequence>
<organism evidence="5">
    <name type="scientific">viral metagenome</name>
    <dbReference type="NCBI Taxonomy" id="1070528"/>
    <lineage>
        <taxon>unclassified sequences</taxon>
        <taxon>metagenomes</taxon>
        <taxon>organismal metagenomes</taxon>
    </lineage>
</organism>
<protein>
    <recommendedName>
        <fullName evidence="6">DNA polymerase</fullName>
    </recommendedName>
</protein>
<dbReference type="NCBIfam" id="TIGR00590">
    <property type="entry name" value="pcna"/>
    <property type="match status" value="1"/>
</dbReference>
<dbReference type="GO" id="GO:0006272">
    <property type="term" value="P:leading strand elongation"/>
    <property type="evidence" value="ECO:0007669"/>
    <property type="project" value="TreeGrafter"/>
</dbReference>
<dbReference type="InterPro" id="IPR000730">
    <property type="entry name" value="Pr_cel_nuc_antig"/>
</dbReference>
<dbReference type="Pfam" id="PF00705">
    <property type="entry name" value="PCNA_N"/>
    <property type="match status" value="1"/>
</dbReference>
<evidence type="ECO:0008006" key="6">
    <source>
        <dbReference type="Google" id="ProtNLM"/>
    </source>
</evidence>
<dbReference type="PANTHER" id="PTHR11352">
    <property type="entry name" value="PROLIFERATING CELL NUCLEAR ANTIGEN"/>
    <property type="match status" value="1"/>
</dbReference>
<dbReference type="InterPro" id="IPR022648">
    <property type="entry name" value="Pr_cel_nuc_antig_N"/>
</dbReference>
<evidence type="ECO:0000256" key="2">
    <source>
        <dbReference type="ARBA" id="ARBA00023125"/>
    </source>
</evidence>
<dbReference type="Gene3D" id="3.70.10.10">
    <property type="match status" value="1"/>
</dbReference>
<dbReference type="GO" id="GO:0030337">
    <property type="term" value="F:DNA polymerase processivity factor activity"/>
    <property type="evidence" value="ECO:0007669"/>
    <property type="project" value="InterPro"/>
</dbReference>
<dbReference type="PANTHER" id="PTHR11352:SF0">
    <property type="entry name" value="PROLIFERATING CELL NUCLEAR ANTIGEN"/>
    <property type="match status" value="1"/>
</dbReference>
<evidence type="ECO:0000259" key="3">
    <source>
        <dbReference type="Pfam" id="PF00705"/>
    </source>
</evidence>
<feature type="domain" description="Proliferating cell nuclear antigen PCNA C-terminal" evidence="4">
    <location>
        <begin position="139"/>
        <end position="243"/>
    </location>
</feature>
<comment type="similarity">
    <text evidence="1">Belongs to the PCNA family.</text>
</comment>
<name>A0A6M3LWZ9_9ZZZZ</name>
<dbReference type="PRINTS" id="PR00339">
    <property type="entry name" value="PCNACYCLIN"/>
</dbReference>
<feature type="domain" description="Proliferating cell nuclear antigen PCNA N-terminal" evidence="3">
    <location>
        <begin position="9"/>
        <end position="97"/>
    </location>
</feature>
<keyword evidence="2" id="KW-0238">DNA-binding</keyword>
<evidence type="ECO:0000259" key="4">
    <source>
        <dbReference type="Pfam" id="PF02747"/>
    </source>
</evidence>
<dbReference type="InterPro" id="IPR046938">
    <property type="entry name" value="DNA_clamp_sf"/>
</dbReference>
<dbReference type="Pfam" id="PF02747">
    <property type="entry name" value="PCNA_C"/>
    <property type="match status" value="1"/>
</dbReference>